<organism evidence="1 2">
    <name type="scientific">Mycobacteroides abscessus</name>
    <dbReference type="NCBI Taxonomy" id="36809"/>
    <lineage>
        <taxon>Bacteria</taxon>
        <taxon>Bacillati</taxon>
        <taxon>Actinomycetota</taxon>
        <taxon>Actinomycetes</taxon>
        <taxon>Mycobacteriales</taxon>
        <taxon>Mycobacteriaceae</taxon>
        <taxon>Mycobacteroides</taxon>
    </lineage>
</organism>
<accession>A0A0U0ZS88</accession>
<evidence type="ECO:0000313" key="1">
    <source>
        <dbReference type="EMBL" id="CPV66379.1"/>
    </source>
</evidence>
<proteinExistence type="predicted"/>
<dbReference type="Proteomes" id="UP000045782">
    <property type="component" value="Unassembled WGS sequence"/>
</dbReference>
<name>A0A0U0ZS88_9MYCO</name>
<sequence>MIGSVSVVDVKISRTQDVLAAHECDWTREGQGLCQCGLVVDTEQQWARHADRALVSALWTPDCESITTAQGLEQLPGGSTILALPGARGRVHRRLVFDDPALVAWSDLYGTVRAARMLVPAVVLERGRAAHLEVQVR</sequence>
<gene>
    <name evidence="1" type="ORF">ERS075579_03989</name>
</gene>
<dbReference type="AlphaFoldDB" id="A0A0U0ZS88"/>
<evidence type="ECO:0000313" key="2">
    <source>
        <dbReference type="Proteomes" id="UP000045782"/>
    </source>
</evidence>
<dbReference type="EMBL" id="CSWP01000009">
    <property type="protein sequence ID" value="CPV66379.1"/>
    <property type="molecule type" value="Genomic_DNA"/>
</dbReference>
<reference evidence="1 2" key="1">
    <citation type="submission" date="2015-03" db="EMBL/GenBank/DDBJ databases">
        <authorList>
            <person name="Murphy D."/>
        </authorList>
    </citation>
    <scope>NUCLEOTIDE SEQUENCE [LARGE SCALE GENOMIC DNA]</scope>
    <source>
        <strain evidence="1 2">PAP088</strain>
    </source>
</reference>
<protein>
    <submittedName>
        <fullName evidence="1">Uncharacterized protein</fullName>
    </submittedName>
</protein>